<dbReference type="PANTHER" id="PTHR30273">
    <property type="entry name" value="PERIPLASMIC SIGNAL SENSOR AND SIGMA FACTOR ACTIVATOR FECR-RELATED"/>
    <property type="match status" value="1"/>
</dbReference>
<keyword evidence="1" id="KW-0472">Membrane</keyword>
<dbReference type="EMBL" id="JBBYHS010000009">
    <property type="protein sequence ID" value="MEL1254123.1"/>
    <property type="molecule type" value="Genomic_DNA"/>
</dbReference>
<comment type="caution">
    <text evidence="4">The sequence shown here is derived from an EMBL/GenBank/DDBJ whole genome shotgun (WGS) entry which is preliminary data.</text>
</comment>
<dbReference type="PIRSF" id="PIRSF018266">
    <property type="entry name" value="FecR"/>
    <property type="match status" value="1"/>
</dbReference>
<dbReference type="InterPro" id="IPR032508">
    <property type="entry name" value="FecR_C"/>
</dbReference>
<name>A0ABU9IQE6_9FLAO</name>
<sequence length="383" mass="43656">MKALILKYLTNEISPSELELLRKWLKKSDNRTVFQNYIRDAYLLNRSLDSVQLDTSFKKVWQQIQQQEKPVRKLFKKKAKYALAASVALLVSLAAFFFSQQTSVIDKGSQTIVNNIIKVGTDKATLTTEDGRTIVLEKGKTYRSKNIVSNGTELVYGTEGVSANKAVFNYLTVPRGGEFFLKLADGTKVWMNSESQLRYPVVFTEGETRKVELVYGEAYFEVSPSSLHKGDKFKVLNKKQEIEVLGTEFNIKAYGDESAIYTTLVKGKISLKAGNTANILTPDHQAVLDLKLNKVQIREVDVYNDTAWKEGIFTFESKPLSEIMKVLSRWYDMEVSYGNAQIENTRFNGTLRKDQKIENVLETIKSFGIIKEYKIKNKKIELK</sequence>
<feature type="domain" description="FecR protein" evidence="2">
    <location>
        <begin position="176"/>
        <end position="269"/>
    </location>
</feature>
<dbReference type="Pfam" id="PF16344">
    <property type="entry name" value="FecR_C"/>
    <property type="match status" value="1"/>
</dbReference>
<dbReference type="Proteomes" id="UP001485226">
    <property type="component" value="Unassembled WGS sequence"/>
</dbReference>
<evidence type="ECO:0000313" key="4">
    <source>
        <dbReference type="EMBL" id="MEL1254123.1"/>
    </source>
</evidence>
<keyword evidence="5" id="KW-1185">Reference proteome</keyword>
<dbReference type="InterPro" id="IPR012373">
    <property type="entry name" value="Ferrdict_sens_TM"/>
</dbReference>
<dbReference type="Gene3D" id="3.55.50.30">
    <property type="match status" value="1"/>
</dbReference>
<keyword evidence="1" id="KW-1133">Transmembrane helix</keyword>
<dbReference type="PANTHER" id="PTHR30273:SF2">
    <property type="entry name" value="PROTEIN FECR"/>
    <property type="match status" value="1"/>
</dbReference>
<feature type="domain" description="Protein FecR C-terminal" evidence="3">
    <location>
        <begin position="313"/>
        <end position="381"/>
    </location>
</feature>
<feature type="transmembrane region" description="Helical" evidence="1">
    <location>
        <begin position="81"/>
        <end position="99"/>
    </location>
</feature>
<dbReference type="InterPro" id="IPR006860">
    <property type="entry name" value="FecR"/>
</dbReference>
<dbReference type="Gene3D" id="2.60.120.1440">
    <property type="match status" value="1"/>
</dbReference>
<dbReference type="Pfam" id="PF04773">
    <property type="entry name" value="FecR"/>
    <property type="match status" value="1"/>
</dbReference>
<dbReference type="RefSeq" id="WP_341692153.1">
    <property type="nucleotide sequence ID" value="NZ_JBBYHS010000009.1"/>
</dbReference>
<keyword evidence="1" id="KW-0812">Transmembrane</keyword>
<organism evidence="4 5">
    <name type="scientific">Flavobacterium calami</name>
    <dbReference type="NCBI Taxonomy" id="3139144"/>
    <lineage>
        <taxon>Bacteria</taxon>
        <taxon>Pseudomonadati</taxon>
        <taxon>Bacteroidota</taxon>
        <taxon>Flavobacteriia</taxon>
        <taxon>Flavobacteriales</taxon>
        <taxon>Flavobacteriaceae</taxon>
        <taxon>Flavobacterium</taxon>
    </lineage>
</organism>
<evidence type="ECO:0000259" key="2">
    <source>
        <dbReference type="Pfam" id="PF04773"/>
    </source>
</evidence>
<evidence type="ECO:0000256" key="1">
    <source>
        <dbReference type="SAM" id="Phobius"/>
    </source>
</evidence>
<protein>
    <submittedName>
        <fullName evidence="4">FecR family protein</fullName>
    </submittedName>
</protein>
<evidence type="ECO:0000259" key="3">
    <source>
        <dbReference type="Pfam" id="PF16344"/>
    </source>
</evidence>
<gene>
    <name evidence="4" type="ORF">AAEO57_10075</name>
</gene>
<evidence type="ECO:0000313" key="5">
    <source>
        <dbReference type="Proteomes" id="UP001485226"/>
    </source>
</evidence>
<reference evidence="4 5" key="1">
    <citation type="submission" date="2024-04" db="EMBL/GenBank/DDBJ databases">
        <title>Flavobacterium sp. DGU38 16S ribosomal RNA gene Genome sequencing and assembly.</title>
        <authorList>
            <person name="Park S."/>
        </authorList>
    </citation>
    <scope>NUCLEOTIDE SEQUENCE [LARGE SCALE GENOMIC DNA]</scope>
    <source>
        <strain evidence="4 5">DGU38</strain>
    </source>
</reference>
<proteinExistence type="predicted"/>
<accession>A0ABU9IQE6</accession>